<proteinExistence type="predicted"/>
<dbReference type="AlphaFoldDB" id="A0A5P8E654"/>
<reference evidence="2 3" key="1">
    <citation type="submission" date="2018-11" db="EMBL/GenBank/DDBJ databases">
        <authorList>
            <person name="Na S.W."/>
            <person name="Baik M."/>
        </authorList>
    </citation>
    <scope>NUCLEOTIDE SEQUENCE [LARGE SCALE GENOMIC DNA]</scope>
    <source>
        <strain evidence="2 3">E39</strain>
    </source>
</reference>
<name>A0A5P8E654_9BACT</name>
<protein>
    <submittedName>
        <fullName evidence="2">J domain-containing protein</fullName>
    </submittedName>
</protein>
<sequence length="262" mass="31327">MEAIVISPSTIEKKAEVERLRQEFLTLYTEKDRLLNEDRDDLYVRYVNLIGKDKYENFLLSVEVRALKMKVEMAQAALNRDERPNMIVIQMEVDARLQDYYKQINEQAEAIRLAEEARLINKYDAAEMQQLFRVLVKRLHPDLHPDLSEKMKDLFIQGQTAYRTHNLTLLRNIIMRLDLEDDAEDVLLREETIDEVIKRLKEQIDDMKQCIEELHAAFPLNMRQQLLNPAWVHEQKEELKKEREELEQQKQMYTERLNLLTV</sequence>
<keyword evidence="1" id="KW-0175">Coiled coil</keyword>
<evidence type="ECO:0000313" key="3">
    <source>
        <dbReference type="Proteomes" id="UP000249375"/>
    </source>
</evidence>
<dbReference type="OrthoDB" id="1495727at2"/>
<evidence type="ECO:0000256" key="1">
    <source>
        <dbReference type="SAM" id="Coils"/>
    </source>
</evidence>
<evidence type="ECO:0000313" key="2">
    <source>
        <dbReference type="EMBL" id="QFQ12485.1"/>
    </source>
</evidence>
<feature type="coiled-coil region" evidence="1">
    <location>
        <begin position="193"/>
        <end position="256"/>
    </location>
</feature>
<dbReference type="Proteomes" id="UP000249375">
    <property type="component" value="Chromosome"/>
</dbReference>
<dbReference type="EMBL" id="CP033459">
    <property type="protein sequence ID" value="QFQ12485.1"/>
    <property type="molecule type" value="Genomic_DNA"/>
</dbReference>
<gene>
    <name evidence="2" type="ORF">C7Y71_005360</name>
</gene>
<organism evidence="2 3">
    <name type="scientific">Pseudoprevotella muciniphila</name>
    <dbReference type="NCBI Taxonomy" id="2133944"/>
    <lineage>
        <taxon>Bacteria</taxon>
        <taxon>Pseudomonadati</taxon>
        <taxon>Bacteroidota</taxon>
        <taxon>Bacteroidia</taxon>
        <taxon>Bacteroidales</taxon>
        <taxon>Prevotellaceae</taxon>
        <taxon>Pseudoprevotella</taxon>
    </lineage>
</organism>
<dbReference type="KEGG" id="alq:C7Y71_005360"/>
<accession>A0A5P8E654</accession>
<dbReference type="RefSeq" id="WP_111897350.1">
    <property type="nucleotide sequence ID" value="NZ_CP033459.1"/>
</dbReference>
<keyword evidence="3" id="KW-1185">Reference proteome</keyword>